<accession>A0A368EYG7</accession>
<dbReference type="OrthoDB" id="5875406at2759"/>
<dbReference type="Proteomes" id="UP000252519">
    <property type="component" value="Unassembled WGS sequence"/>
</dbReference>
<reference evidence="2 3" key="1">
    <citation type="submission" date="2014-10" db="EMBL/GenBank/DDBJ databases">
        <title>Draft genome of the hookworm Ancylostoma caninum.</title>
        <authorList>
            <person name="Mitreva M."/>
        </authorList>
    </citation>
    <scope>NUCLEOTIDE SEQUENCE [LARGE SCALE GENOMIC DNA]</scope>
    <source>
        <strain evidence="2 3">Baltimore</strain>
    </source>
</reference>
<sequence length="206" mass="23294">MSGKSAADDFFGIEYMSSRPTDSEEGNKQEREPLVEDRIEKLGSPVDSDKVDRQLSGTEFLDRAFFGEIKHERITSEQSPSPSADFFEESFFKRIPAKGNGSSPFSQDAYEQMVKPSHRDHQGEETQRIFDRTPPAHRENSLDEGEQDHQLRVRASPSRQESSTQAGGKEEGSPGPPELEELEVRFFILIKSFTSHIQIASQLYPL</sequence>
<name>A0A368EYG7_ANCCA</name>
<protein>
    <submittedName>
        <fullName evidence="2">Uncharacterized protein</fullName>
    </submittedName>
</protein>
<dbReference type="AlphaFoldDB" id="A0A368EYG7"/>
<feature type="region of interest" description="Disordered" evidence="1">
    <location>
        <begin position="72"/>
        <end position="178"/>
    </location>
</feature>
<evidence type="ECO:0000313" key="2">
    <source>
        <dbReference type="EMBL" id="RCN23819.1"/>
    </source>
</evidence>
<organism evidence="2 3">
    <name type="scientific">Ancylostoma caninum</name>
    <name type="common">Dog hookworm</name>
    <dbReference type="NCBI Taxonomy" id="29170"/>
    <lineage>
        <taxon>Eukaryota</taxon>
        <taxon>Metazoa</taxon>
        <taxon>Ecdysozoa</taxon>
        <taxon>Nematoda</taxon>
        <taxon>Chromadorea</taxon>
        <taxon>Rhabditida</taxon>
        <taxon>Rhabditina</taxon>
        <taxon>Rhabditomorpha</taxon>
        <taxon>Strongyloidea</taxon>
        <taxon>Ancylostomatidae</taxon>
        <taxon>Ancylostomatinae</taxon>
        <taxon>Ancylostoma</taxon>
    </lineage>
</organism>
<feature type="compositionally biased region" description="Polar residues" evidence="1">
    <location>
        <begin position="157"/>
        <end position="166"/>
    </location>
</feature>
<feature type="compositionally biased region" description="Basic and acidic residues" evidence="1">
    <location>
        <begin position="21"/>
        <end position="53"/>
    </location>
</feature>
<gene>
    <name evidence="2" type="ORF">ANCCAN_30492</name>
</gene>
<feature type="region of interest" description="Disordered" evidence="1">
    <location>
        <begin position="1"/>
        <end position="54"/>
    </location>
</feature>
<feature type="compositionally biased region" description="Basic and acidic residues" evidence="1">
    <location>
        <begin position="117"/>
        <end position="151"/>
    </location>
</feature>
<keyword evidence="3" id="KW-1185">Reference proteome</keyword>
<evidence type="ECO:0000313" key="3">
    <source>
        <dbReference type="Proteomes" id="UP000252519"/>
    </source>
</evidence>
<comment type="caution">
    <text evidence="2">The sequence shown here is derived from an EMBL/GenBank/DDBJ whole genome shotgun (WGS) entry which is preliminary data.</text>
</comment>
<dbReference type="EMBL" id="JOJR01024911">
    <property type="protein sequence ID" value="RCN23819.1"/>
    <property type="molecule type" value="Genomic_DNA"/>
</dbReference>
<evidence type="ECO:0000256" key="1">
    <source>
        <dbReference type="SAM" id="MobiDB-lite"/>
    </source>
</evidence>
<proteinExistence type="predicted"/>